<dbReference type="EMBL" id="LAZR01054974">
    <property type="protein sequence ID" value="KKK77401.1"/>
    <property type="molecule type" value="Genomic_DNA"/>
</dbReference>
<accession>A0A0F9AYJ8</accession>
<dbReference type="Pfam" id="PF12705">
    <property type="entry name" value="PDDEXK_1"/>
    <property type="match status" value="1"/>
</dbReference>
<feature type="non-terminal residue" evidence="2">
    <location>
        <position position="1"/>
    </location>
</feature>
<feature type="domain" description="PD-(D/E)XK endonuclease-like" evidence="1">
    <location>
        <begin position="59"/>
        <end position="250"/>
    </location>
</feature>
<dbReference type="Gene3D" id="3.90.320.10">
    <property type="match status" value="1"/>
</dbReference>
<dbReference type="AlphaFoldDB" id="A0A0F9AYJ8"/>
<proteinExistence type="predicted"/>
<organism evidence="2">
    <name type="scientific">marine sediment metagenome</name>
    <dbReference type="NCBI Taxonomy" id="412755"/>
    <lineage>
        <taxon>unclassified sequences</taxon>
        <taxon>metagenomes</taxon>
        <taxon>ecological metagenomes</taxon>
    </lineage>
</organism>
<evidence type="ECO:0000259" key="1">
    <source>
        <dbReference type="Pfam" id="PF12705"/>
    </source>
</evidence>
<reference evidence="2" key="1">
    <citation type="journal article" date="2015" name="Nature">
        <title>Complex archaea that bridge the gap between prokaryotes and eukaryotes.</title>
        <authorList>
            <person name="Spang A."/>
            <person name="Saw J.H."/>
            <person name="Jorgensen S.L."/>
            <person name="Zaremba-Niedzwiedzka K."/>
            <person name="Martijn J."/>
            <person name="Lind A.E."/>
            <person name="van Eijk R."/>
            <person name="Schleper C."/>
            <person name="Guy L."/>
            <person name="Ettema T.J."/>
        </authorList>
    </citation>
    <scope>NUCLEOTIDE SEQUENCE</scope>
</reference>
<dbReference type="InterPro" id="IPR011604">
    <property type="entry name" value="PDDEXK-like_dom_sf"/>
</dbReference>
<protein>
    <recommendedName>
        <fullName evidence="1">PD-(D/E)XK endonuclease-like domain-containing protein</fullName>
    </recommendedName>
</protein>
<name>A0A0F9AYJ8_9ZZZZ</name>
<comment type="caution">
    <text evidence="2">The sequence shown here is derived from an EMBL/GenBank/DDBJ whole genome shotgun (WGS) entry which is preliminary data.</text>
</comment>
<dbReference type="InterPro" id="IPR038726">
    <property type="entry name" value="PDDEXK_AddAB-type"/>
</dbReference>
<evidence type="ECO:0000313" key="2">
    <source>
        <dbReference type="EMBL" id="KKK77401.1"/>
    </source>
</evidence>
<sequence length="284" mass="33572">CPRLDLFNYHLCRSHRVRNYPIEYGVAYHAFRETLELLYIKWVVEDGQTLDVAMPGLYTSAFAVATKTWEDPPLEHKKGYLDLGRLRKACEESFRTWVDEKKQGFYKIVGTETAFELPLPSGRLFTGRLDQILEWNGRLWIRDFKTVGRKDNWKLRYNPDHQFTGYVWAASQLSGRPIDGVIVDIVYNIKTKGPEFHPTLASRTQDDIDNWIEWVEYEYDNRERCIETGVWPMRTSNCNSYSGCFFRECCSLGSWRAMEEWLLERTIWSVWDPLEPEREEGLPE</sequence>
<gene>
    <name evidence="2" type="ORF">LCGC14_2854000</name>
</gene>